<dbReference type="RefSeq" id="WP_169161364.1">
    <property type="nucleotide sequence ID" value="NZ_JABBFW010000010.1"/>
</dbReference>
<dbReference type="Proteomes" id="UP000574067">
    <property type="component" value="Unassembled WGS sequence"/>
</dbReference>
<dbReference type="Pfam" id="PF05985">
    <property type="entry name" value="EutC"/>
    <property type="match status" value="1"/>
</dbReference>
<dbReference type="HAMAP" id="MF_00601">
    <property type="entry name" value="EutC"/>
    <property type="match status" value="1"/>
</dbReference>
<dbReference type="GO" id="GO:0046336">
    <property type="term" value="P:ethanolamine catabolic process"/>
    <property type="evidence" value="ECO:0007669"/>
    <property type="project" value="UniProtKB-UniRule"/>
</dbReference>
<keyword evidence="7" id="KW-1185">Reference proteome</keyword>
<comment type="subunit">
    <text evidence="5">The basic unit is a heterodimer which dimerizes to form tetramers. The heterotetramers trimerize; 6 large subunits form a core ring with 6 small subunits projecting outwards.</text>
</comment>
<feature type="binding site" evidence="5">
    <location>
        <position position="209"/>
    </location>
    <ligand>
        <name>adenosylcob(III)alamin</name>
        <dbReference type="ChEBI" id="CHEBI:18408"/>
    </ligand>
</feature>
<evidence type="ECO:0000256" key="4">
    <source>
        <dbReference type="ARBA" id="ARBA00024446"/>
    </source>
</evidence>
<comment type="catalytic activity">
    <reaction evidence="5">
        <text>ethanolamine = acetaldehyde + NH4(+)</text>
        <dbReference type="Rhea" id="RHEA:15313"/>
        <dbReference type="ChEBI" id="CHEBI:15343"/>
        <dbReference type="ChEBI" id="CHEBI:28938"/>
        <dbReference type="ChEBI" id="CHEBI:57603"/>
        <dbReference type="EC" id="4.3.1.7"/>
    </reaction>
</comment>
<dbReference type="AlphaFoldDB" id="A0A848FE82"/>
<dbReference type="InterPro" id="IPR009246">
    <property type="entry name" value="EutC"/>
</dbReference>
<dbReference type="EC" id="4.3.1.7" evidence="5"/>
<feature type="binding site" evidence="5">
    <location>
        <position position="180"/>
    </location>
    <ligand>
        <name>adenosylcob(III)alamin</name>
        <dbReference type="ChEBI" id="CHEBI:18408"/>
    </ligand>
</feature>
<comment type="cofactor">
    <cofactor evidence="5">
        <name>adenosylcob(III)alamin</name>
        <dbReference type="ChEBI" id="CHEBI:18408"/>
    </cofactor>
    <text evidence="5">Binds between the large and small subunits.</text>
</comment>
<evidence type="ECO:0000256" key="2">
    <source>
        <dbReference type="ARBA" id="ARBA00023239"/>
    </source>
</evidence>
<comment type="subcellular location">
    <subcellularLocation>
        <location evidence="5">Bacterial microcompartment</location>
    </subcellularLocation>
</comment>
<dbReference type="InterPro" id="IPR042251">
    <property type="entry name" value="EutC_C"/>
</dbReference>
<dbReference type="EMBL" id="JABBFW010000010">
    <property type="protein sequence ID" value="NML16460.1"/>
    <property type="molecule type" value="Genomic_DNA"/>
</dbReference>
<reference evidence="6 7" key="1">
    <citation type="submission" date="2020-04" db="EMBL/GenBank/DDBJ databases">
        <title>Azohydromonas sp. isolated from soil.</title>
        <authorList>
            <person name="Dahal R.H."/>
        </authorList>
    </citation>
    <scope>NUCLEOTIDE SEQUENCE [LARGE SCALE GENOMIC DNA]</scope>
    <source>
        <strain evidence="6 7">G-1-1-14</strain>
    </source>
</reference>
<accession>A0A848FE82</accession>
<name>A0A848FE82_9BURK</name>
<dbReference type="GO" id="GO:0031471">
    <property type="term" value="C:ethanolamine degradation polyhedral organelle"/>
    <property type="evidence" value="ECO:0007669"/>
    <property type="project" value="UniProtKB-UniRule"/>
</dbReference>
<dbReference type="UniPathway" id="UPA00560"/>
<dbReference type="PANTHER" id="PTHR39330:SF1">
    <property type="entry name" value="ETHANOLAMINE AMMONIA-LYASE SMALL SUBUNIT"/>
    <property type="match status" value="1"/>
</dbReference>
<organism evidence="6 7">
    <name type="scientific">Azohydromonas caseinilytica</name>
    <dbReference type="NCBI Taxonomy" id="2728836"/>
    <lineage>
        <taxon>Bacteria</taxon>
        <taxon>Pseudomonadati</taxon>
        <taxon>Pseudomonadota</taxon>
        <taxon>Betaproteobacteria</taxon>
        <taxon>Burkholderiales</taxon>
        <taxon>Sphaerotilaceae</taxon>
        <taxon>Azohydromonas</taxon>
    </lineage>
</organism>
<dbReference type="GO" id="GO:0006520">
    <property type="term" value="P:amino acid metabolic process"/>
    <property type="evidence" value="ECO:0007669"/>
    <property type="project" value="InterPro"/>
</dbReference>
<keyword evidence="4 5" id="KW-1283">Bacterial microcompartment</keyword>
<feature type="binding site" evidence="5">
    <location>
        <position position="159"/>
    </location>
    <ligand>
        <name>adenosylcob(III)alamin</name>
        <dbReference type="ChEBI" id="CHEBI:18408"/>
    </ligand>
</feature>
<comment type="pathway">
    <text evidence="5">Amine and polyamine degradation; ethanolamine degradation.</text>
</comment>
<dbReference type="GO" id="GO:0009350">
    <property type="term" value="C:ethanolamine ammonia-lyase complex"/>
    <property type="evidence" value="ECO:0007669"/>
    <property type="project" value="UniProtKB-UniRule"/>
</dbReference>
<evidence type="ECO:0000256" key="5">
    <source>
        <dbReference type="HAMAP-Rule" id="MF_00601"/>
    </source>
</evidence>
<dbReference type="Gene3D" id="3.40.50.11240">
    <property type="entry name" value="Ethanolamine ammonia-lyase light chain (EutC)"/>
    <property type="match status" value="1"/>
</dbReference>
<comment type="function">
    <text evidence="5">Catalyzes the deamination of various vicinal amino-alcohols to oxo compounds. Allows this organism to utilize ethanolamine as the sole source of nitrogen and carbon in the presence of external vitamin B12.</text>
</comment>
<keyword evidence="3 5" id="KW-0170">Cobalt</keyword>
<keyword evidence="1 5" id="KW-0846">Cobalamin</keyword>
<sequence length="265" mass="28409">MSRPIVTENPWQALRRLTPARIALGRSGISQPTAPHLDFQMAHAQARDAVHRALDTPGVIAALQELGLAALPARSAAGERRVYLQRPDLGRRLGAESAQALRQAASGGCDLVFVVADGLSALAIERQAVPFLRALLELLRQDDSPWRLGPAVVVEQGRVAIGDEVGELLRARMVLVLIGERPGLSSPDSLGLYFTWAPRPGRSDAQRNCISNVRPEGLAPAEAASRAAWLLRAARSRQLTGVALKDESAPLDAVPGSSRNFLLPE</sequence>
<proteinExistence type="inferred from homology"/>
<dbReference type="GO" id="GO:0008851">
    <property type="term" value="F:ethanolamine ammonia-lyase activity"/>
    <property type="evidence" value="ECO:0007669"/>
    <property type="project" value="UniProtKB-UniRule"/>
</dbReference>
<gene>
    <name evidence="5 6" type="primary">eutC</name>
    <name evidence="6" type="ORF">HHL10_15865</name>
</gene>
<protein>
    <recommendedName>
        <fullName evidence="5">Ethanolamine ammonia-lyase small subunit</fullName>
        <shortName evidence="5">EAL small subunit</shortName>
        <ecNumber evidence="5">4.3.1.7</ecNumber>
    </recommendedName>
</protein>
<dbReference type="NCBIfam" id="NF003971">
    <property type="entry name" value="PRK05465.1"/>
    <property type="match status" value="1"/>
</dbReference>
<evidence type="ECO:0000313" key="6">
    <source>
        <dbReference type="EMBL" id="NML16460.1"/>
    </source>
</evidence>
<dbReference type="Gene3D" id="1.10.30.40">
    <property type="entry name" value="Ethanolamine ammonia-lyase light chain (EutC), N-terminal domain"/>
    <property type="match status" value="1"/>
</dbReference>
<dbReference type="GO" id="GO:0031419">
    <property type="term" value="F:cobalamin binding"/>
    <property type="evidence" value="ECO:0007669"/>
    <property type="project" value="UniProtKB-UniRule"/>
</dbReference>
<evidence type="ECO:0000256" key="3">
    <source>
        <dbReference type="ARBA" id="ARBA00023285"/>
    </source>
</evidence>
<dbReference type="PIRSF" id="PIRSF018982">
    <property type="entry name" value="EutC"/>
    <property type="match status" value="1"/>
</dbReference>
<dbReference type="InterPro" id="IPR042255">
    <property type="entry name" value="EutC_N"/>
</dbReference>
<comment type="caution">
    <text evidence="6">The sequence shown here is derived from an EMBL/GenBank/DDBJ whole genome shotgun (WGS) entry which is preliminary data.</text>
</comment>
<comment type="similarity">
    <text evidence="5">Belongs to the EutC family.</text>
</comment>
<evidence type="ECO:0000313" key="7">
    <source>
        <dbReference type="Proteomes" id="UP000574067"/>
    </source>
</evidence>
<keyword evidence="2 5" id="KW-0456">Lyase</keyword>
<dbReference type="PANTHER" id="PTHR39330">
    <property type="entry name" value="ETHANOLAMINE AMMONIA-LYASE LIGHT CHAIN"/>
    <property type="match status" value="1"/>
</dbReference>
<evidence type="ECO:0000256" key="1">
    <source>
        <dbReference type="ARBA" id="ARBA00022628"/>
    </source>
</evidence>